<dbReference type="InterPro" id="IPR002563">
    <property type="entry name" value="Flavin_Rdtase-like_dom"/>
</dbReference>
<dbReference type="EMBL" id="QKOE01000032">
    <property type="protein sequence ID" value="PZA14433.1"/>
    <property type="molecule type" value="Genomic_DNA"/>
</dbReference>
<accession>A0A323UQX9</accession>
<dbReference type="OrthoDB" id="9792858at2"/>
<keyword evidence="5" id="KW-1185">Reference proteome</keyword>
<reference evidence="4 5" key="1">
    <citation type="submission" date="2018-06" db="EMBL/GenBank/DDBJ databases">
        <title>Azoarcus communis strain SWub3 genome.</title>
        <authorList>
            <person name="Zorraquino Salvo V."/>
            <person name="Toubiana D."/>
            <person name="Blumwald E."/>
        </authorList>
    </citation>
    <scope>NUCLEOTIDE SEQUENCE [LARGE SCALE GENOMIC DNA]</scope>
    <source>
        <strain evidence="4 5">SWub3</strain>
    </source>
</reference>
<dbReference type="RefSeq" id="WP_110529998.1">
    <property type="nucleotide sequence ID" value="NZ_QKOE01000032.1"/>
</dbReference>
<dbReference type="InterPro" id="IPR012349">
    <property type="entry name" value="Split_barrel_FMN-bd"/>
</dbReference>
<dbReference type="Gene3D" id="2.30.110.10">
    <property type="entry name" value="Electron Transport, Fmn-binding Protein, Chain A"/>
    <property type="match status" value="1"/>
</dbReference>
<comment type="similarity">
    <text evidence="1">Belongs to the non-flavoprotein flavin reductase family.</text>
</comment>
<dbReference type="Proteomes" id="UP000248259">
    <property type="component" value="Unassembled WGS sequence"/>
</dbReference>
<organism evidence="4 5">
    <name type="scientific">Parazoarcus communis SWub3 = DSM 12120</name>
    <dbReference type="NCBI Taxonomy" id="1121029"/>
    <lineage>
        <taxon>Bacteria</taxon>
        <taxon>Pseudomonadati</taxon>
        <taxon>Pseudomonadota</taxon>
        <taxon>Betaproteobacteria</taxon>
        <taxon>Rhodocyclales</taxon>
        <taxon>Zoogloeaceae</taxon>
        <taxon>Parazoarcus</taxon>
    </lineage>
</organism>
<dbReference type="Pfam" id="PF01613">
    <property type="entry name" value="Flavin_Reduct"/>
    <property type="match status" value="1"/>
</dbReference>
<proteinExistence type="inferred from homology"/>
<evidence type="ECO:0000313" key="4">
    <source>
        <dbReference type="EMBL" id="PZA14433.1"/>
    </source>
</evidence>
<dbReference type="SUPFAM" id="SSF50475">
    <property type="entry name" value="FMN-binding split barrel"/>
    <property type="match status" value="1"/>
</dbReference>
<dbReference type="SMART" id="SM00903">
    <property type="entry name" value="Flavin_Reduct"/>
    <property type="match status" value="1"/>
</dbReference>
<evidence type="ECO:0000259" key="3">
    <source>
        <dbReference type="SMART" id="SM00903"/>
    </source>
</evidence>
<dbReference type="PANTHER" id="PTHR30466">
    <property type="entry name" value="FLAVIN REDUCTASE"/>
    <property type="match status" value="1"/>
</dbReference>
<dbReference type="AlphaFoldDB" id="A0A323UQX9"/>
<evidence type="ECO:0000313" key="5">
    <source>
        <dbReference type="Proteomes" id="UP000248259"/>
    </source>
</evidence>
<dbReference type="GO" id="GO:0010181">
    <property type="term" value="F:FMN binding"/>
    <property type="evidence" value="ECO:0007669"/>
    <property type="project" value="InterPro"/>
</dbReference>
<gene>
    <name evidence="4" type="ORF">DNK49_21905</name>
</gene>
<evidence type="ECO:0000256" key="2">
    <source>
        <dbReference type="ARBA" id="ARBA00023002"/>
    </source>
</evidence>
<sequence>MHAVAPPQVPASTPEPLATHHAPFDGRMFRQVLGLFPTGVTIVTTWDDQGRPVGATVSSFNSVSLDPPLVLFSLARNSACCKAFAAGGALAIHVLGHTQSALSSRFAGGGGDKWATLDYAPGELGAPLLDDYLASFECKLFAQYPGGDHIIFVAEVDNLRFRDGEPLVFHAGGYRVLAAKDACA</sequence>
<protein>
    <submittedName>
        <fullName evidence="4">Flavin reductase</fullName>
    </submittedName>
</protein>
<evidence type="ECO:0000256" key="1">
    <source>
        <dbReference type="ARBA" id="ARBA00008898"/>
    </source>
</evidence>
<comment type="caution">
    <text evidence="4">The sequence shown here is derived from an EMBL/GenBank/DDBJ whole genome shotgun (WGS) entry which is preliminary data.</text>
</comment>
<dbReference type="PANTHER" id="PTHR30466:SF11">
    <property type="entry name" value="FLAVIN-DEPENDENT MONOOXYGENASE, REDUCTASE SUBUNIT HSAB"/>
    <property type="match status" value="1"/>
</dbReference>
<dbReference type="GO" id="GO:0042602">
    <property type="term" value="F:riboflavin reductase (NADPH) activity"/>
    <property type="evidence" value="ECO:0007669"/>
    <property type="project" value="TreeGrafter"/>
</dbReference>
<dbReference type="InterPro" id="IPR050268">
    <property type="entry name" value="NADH-dep_flavin_reductase"/>
</dbReference>
<name>A0A323UQX9_9RHOO</name>
<keyword evidence="2" id="KW-0560">Oxidoreductase</keyword>
<feature type="domain" description="Flavin reductase like" evidence="3">
    <location>
        <begin position="33"/>
        <end position="176"/>
    </location>
</feature>